<organism evidence="4 5">
    <name type="scientific">Gibberella intermedia</name>
    <name type="common">Bulb rot disease fungus</name>
    <name type="synonym">Fusarium proliferatum</name>
    <dbReference type="NCBI Taxonomy" id="948311"/>
    <lineage>
        <taxon>Eukaryota</taxon>
        <taxon>Fungi</taxon>
        <taxon>Dikarya</taxon>
        <taxon>Ascomycota</taxon>
        <taxon>Pezizomycotina</taxon>
        <taxon>Sordariomycetes</taxon>
        <taxon>Hypocreomycetidae</taxon>
        <taxon>Hypocreales</taxon>
        <taxon>Nectriaceae</taxon>
        <taxon>Fusarium</taxon>
        <taxon>Fusarium fujikuroi species complex</taxon>
    </lineage>
</organism>
<comment type="subcellular location">
    <subcellularLocation>
        <location evidence="1">Membrane</location>
    </subcellularLocation>
</comment>
<comment type="caution">
    <text evidence="4">The sequence shown here is derived from an EMBL/GenBank/DDBJ whole genome shotgun (WGS) entry which is preliminary data.</text>
</comment>
<dbReference type="EMBL" id="MRDB01000530">
    <property type="protein sequence ID" value="RKL13161.1"/>
    <property type="molecule type" value="Genomic_DNA"/>
</dbReference>
<accession>A0A420R821</accession>
<evidence type="ECO:0000256" key="1">
    <source>
        <dbReference type="ARBA" id="ARBA00004370"/>
    </source>
</evidence>
<dbReference type="PANTHER" id="PTHR30332:SF24">
    <property type="entry name" value="SECRETIN GSPD-RELATED"/>
    <property type="match status" value="1"/>
</dbReference>
<evidence type="ECO:0000256" key="3">
    <source>
        <dbReference type="ARBA" id="ARBA00023136"/>
    </source>
</evidence>
<dbReference type="InterPro" id="IPR050810">
    <property type="entry name" value="Bact_Secretion_Sys_Channel"/>
</dbReference>
<dbReference type="Proteomes" id="UP000283569">
    <property type="component" value="Unassembled WGS sequence"/>
</dbReference>
<gene>
    <name evidence="4" type="ORF">BFJ72_g15415</name>
</gene>
<sequence length="201" mass="21105">SQSTTVSAKTDSASQMEKVVQSMLTPEVGRMAVGMGGFVVTDRPEVLDRIEGLVGQHNQIATQQVLMNFKIISVKLNSSNEYGINWEGVWKSISSKFGVNLVGGAASNGEAVNASISILEGSPFSGSKLIMSALSQQGDVAVVYQPSISALNLKPAPMQIGDQTSYIQRAGTNLASNVGSTTSLEQGSVTTGFGMNLLPYI</sequence>
<proteinExistence type="predicted"/>
<dbReference type="AlphaFoldDB" id="A0A420R821"/>
<evidence type="ECO:0000256" key="2">
    <source>
        <dbReference type="ARBA" id="ARBA00022729"/>
    </source>
</evidence>
<dbReference type="GO" id="GO:0016020">
    <property type="term" value="C:membrane"/>
    <property type="evidence" value="ECO:0007669"/>
    <property type="project" value="UniProtKB-SubCell"/>
</dbReference>
<name>A0A420R821_GIBIN</name>
<feature type="non-terminal residue" evidence="4">
    <location>
        <position position="201"/>
    </location>
</feature>
<keyword evidence="3" id="KW-0472">Membrane</keyword>
<keyword evidence="2" id="KW-0732">Signal</keyword>
<dbReference type="PANTHER" id="PTHR30332">
    <property type="entry name" value="PROBABLE GENERAL SECRETION PATHWAY PROTEIN D"/>
    <property type="match status" value="1"/>
</dbReference>
<reference evidence="4 5" key="1">
    <citation type="journal article" date="2018" name="Sci. Rep.">
        <title>Characterisation of pathogen-specific regions and novel effector candidates in Fusarium oxysporum f. sp. cepae.</title>
        <authorList>
            <person name="Armitage A.D."/>
            <person name="Taylor A."/>
            <person name="Sobczyk M.K."/>
            <person name="Baxter L."/>
            <person name="Greenfield B.P."/>
            <person name="Bates H.J."/>
            <person name="Wilson F."/>
            <person name="Jackson A.C."/>
            <person name="Ott S."/>
            <person name="Harrison R.J."/>
            <person name="Clarkson J.P."/>
        </authorList>
    </citation>
    <scope>NUCLEOTIDE SEQUENCE [LARGE SCALE GENOMIC DNA]</scope>
    <source>
        <strain evidence="4 5">Fp_A8</strain>
    </source>
</reference>
<evidence type="ECO:0000313" key="5">
    <source>
        <dbReference type="Proteomes" id="UP000283569"/>
    </source>
</evidence>
<protein>
    <recommendedName>
        <fullName evidence="6">PilN family type IVB pilus formation outer membrane protein</fullName>
    </recommendedName>
</protein>
<feature type="non-terminal residue" evidence="4">
    <location>
        <position position="1"/>
    </location>
</feature>
<evidence type="ECO:0000313" key="4">
    <source>
        <dbReference type="EMBL" id="RKL13161.1"/>
    </source>
</evidence>
<evidence type="ECO:0008006" key="6">
    <source>
        <dbReference type="Google" id="ProtNLM"/>
    </source>
</evidence>